<reference evidence="19 20" key="1">
    <citation type="submission" date="2019-01" db="EMBL/GenBank/DDBJ databases">
        <authorList>
            <person name="Chen W.-M."/>
        </authorList>
    </citation>
    <scope>NUCLEOTIDE SEQUENCE [LARGE SCALE GENOMIC DNA]</scope>
    <source>
        <strain evidence="19 20">KYPY4</strain>
    </source>
</reference>
<comment type="similarity">
    <text evidence="2 14 15">Belongs to the TonB-dependent receptor family.</text>
</comment>
<evidence type="ECO:0000256" key="8">
    <source>
        <dbReference type="ARBA" id="ARBA00023004"/>
    </source>
</evidence>
<evidence type="ECO:0000256" key="5">
    <source>
        <dbReference type="ARBA" id="ARBA00022496"/>
    </source>
</evidence>
<evidence type="ECO:0000256" key="7">
    <source>
        <dbReference type="ARBA" id="ARBA00022729"/>
    </source>
</evidence>
<dbReference type="OrthoDB" id="9760620at2"/>
<comment type="caution">
    <text evidence="19">The sequence shown here is derived from an EMBL/GenBank/DDBJ whole genome shotgun (WGS) entry which is preliminary data.</text>
</comment>
<dbReference type="Proteomes" id="UP000285575">
    <property type="component" value="Unassembled WGS sequence"/>
</dbReference>
<evidence type="ECO:0000256" key="6">
    <source>
        <dbReference type="ARBA" id="ARBA00022692"/>
    </source>
</evidence>
<proteinExistence type="inferred from homology"/>
<evidence type="ECO:0000256" key="16">
    <source>
        <dbReference type="SAM" id="SignalP"/>
    </source>
</evidence>
<dbReference type="SUPFAM" id="SSF56935">
    <property type="entry name" value="Porins"/>
    <property type="match status" value="1"/>
</dbReference>
<keyword evidence="12 19" id="KW-0675">Receptor</keyword>
<evidence type="ECO:0000256" key="11">
    <source>
        <dbReference type="ARBA" id="ARBA00023136"/>
    </source>
</evidence>
<accession>A0A437RLG2</accession>
<feature type="domain" description="TonB-dependent receptor-like beta-barrel" evidence="17">
    <location>
        <begin position="240"/>
        <end position="682"/>
    </location>
</feature>
<dbReference type="InterPro" id="IPR036942">
    <property type="entry name" value="Beta-barrel_TonB_sf"/>
</dbReference>
<comment type="subcellular location">
    <subcellularLocation>
        <location evidence="1 14">Cell outer membrane</location>
        <topology evidence="1 14">Multi-pass membrane protein</topology>
    </subcellularLocation>
</comment>
<evidence type="ECO:0000256" key="12">
    <source>
        <dbReference type="ARBA" id="ARBA00023170"/>
    </source>
</evidence>
<dbReference type="EMBL" id="SACR01000002">
    <property type="protein sequence ID" value="RVU47472.1"/>
    <property type="molecule type" value="Genomic_DNA"/>
</dbReference>
<feature type="chain" id="PRO_5019584313" evidence="16">
    <location>
        <begin position="38"/>
        <end position="719"/>
    </location>
</feature>
<evidence type="ECO:0000256" key="13">
    <source>
        <dbReference type="ARBA" id="ARBA00023237"/>
    </source>
</evidence>
<evidence type="ECO:0000259" key="18">
    <source>
        <dbReference type="Pfam" id="PF07715"/>
    </source>
</evidence>
<evidence type="ECO:0000256" key="10">
    <source>
        <dbReference type="ARBA" id="ARBA00023077"/>
    </source>
</evidence>
<feature type="signal peptide" evidence="16">
    <location>
        <begin position="1"/>
        <end position="37"/>
    </location>
</feature>
<dbReference type="Pfam" id="PF07715">
    <property type="entry name" value="Plug"/>
    <property type="match status" value="1"/>
</dbReference>
<gene>
    <name evidence="19" type="ORF">EOE66_06945</name>
</gene>
<keyword evidence="9" id="KW-0406">Ion transport</keyword>
<evidence type="ECO:0000313" key="19">
    <source>
        <dbReference type="EMBL" id="RVU47472.1"/>
    </source>
</evidence>
<dbReference type="PANTHER" id="PTHR32552:SF89">
    <property type="entry name" value="CATECHOLATE SIDEROPHORE RECEPTOR FIU"/>
    <property type="match status" value="1"/>
</dbReference>
<dbReference type="InterPro" id="IPR000531">
    <property type="entry name" value="Beta-barrel_TonB"/>
</dbReference>
<name>A0A437RLG2_9BURK</name>
<sequence>MRTPRPRRAVRPSTPARHHVPVLAALAAALMAGPTLAQAPAETIVISGNGTERRAFDAPFAVTVINADSLRDAGPMVNLSEALTLVPGLVANARNNYAQDLQLSSRGYGARASFGIRGLRLYSDGIPATMPDGQGQVAHFDLAGAQRVEVLRGPFSALYGSSSGGVLSVVSAPPTQRRGSLDLDVGADGFQQLRLVAEAPLAAGWHARALASGLRTDGPRPHSAAQRTLANLRVGRSTETDTLTVVLNHAEQPAQDPLGLTRTQFEADPGQTATPALQFNTRKSARQTQAGASWRHRFGGDGALRELQAAAYTGRRAVTQWQAIPVATQAAPAHPGGVIDFDRDYGGVDLRAVWRWAGGTQLVAGFNVEQQDEDRRGYENFIGPTLGVSGALRRQESSRLRNSDVYAQAEQPLGAGFTATAGLRHGRLQLSTQDAYLRNGDDSGSQRLRYTNPVAALQWAPAGGGWNLYLSAGRGFETPTLGELAYRPDGAPGLNSALRAQSSRQVEAGAKWRAPALNLQAELALFDARTSNEIGVLTNAGGRSTFQNVGRTQRRGAELALRWQPHPAWRVQAAATTLSARYLDAFIACTGVPCTATQGRVTVAPGGRIAGTQPRSAALQLAWAPPGTGREVGLELRQQGAVAVNDRNTDFAASATTAALRASQALPLGPGTLTLRARLENLSGRPYVGSVIVGDANGRFFEPVTGRPWLLQAQWQQPF</sequence>
<feature type="domain" description="TonB-dependent receptor plug" evidence="18">
    <location>
        <begin position="56"/>
        <end position="165"/>
    </location>
</feature>
<dbReference type="GO" id="GO:0015344">
    <property type="term" value="F:siderophore uptake transmembrane transporter activity"/>
    <property type="evidence" value="ECO:0007669"/>
    <property type="project" value="TreeGrafter"/>
</dbReference>
<dbReference type="AlphaFoldDB" id="A0A437RLG2"/>
<evidence type="ECO:0000256" key="1">
    <source>
        <dbReference type="ARBA" id="ARBA00004571"/>
    </source>
</evidence>
<dbReference type="InterPro" id="IPR039426">
    <property type="entry name" value="TonB-dep_rcpt-like"/>
</dbReference>
<dbReference type="RefSeq" id="WP_128227935.1">
    <property type="nucleotide sequence ID" value="NZ_SACR01000002.1"/>
</dbReference>
<keyword evidence="11 14" id="KW-0472">Membrane</keyword>
<keyword evidence="8" id="KW-0408">Iron</keyword>
<dbReference type="Pfam" id="PF00593">
    <property type="entry name" value="TonB_dep_Rec_b-barrel"/>
    <property type="match status" value="1"/>
</dbReference>
<organism evidence="19 20">
    <name type="scientific">Rubrivivax rivuli</name>
    <dbReference type="NCBI Taxonomy" id="1862385"/>
    <lineage>
        <taxon>Bacteria</taxon>
        <taxon>Pseudomonadati</taxon>
        <taxon>Pseudomonadota</taxon>
        <taxon>Betaproteobacteria</taxon>
        <taxon>Burkholderiales</taxon>
        <taxon>Sphaerotilaceae</taxon>
        <taxon>Rubrivivax</taxon>
    </lineage>
</organism>
<evidence type="ECO:0000256" key="14">
    <source>
        <dbReference type="PROSITE-ProRule" id="PRU01360"/>
    </source>
</evidence>
<dbReference type="GO" id="GO:0009279">
    <property type="term" value="C:cell outer membrane"/>
    <property type="evidence" value="ECO:0007669"/>
    <property type="project" value="UniProtKB-SubCell"/>
</dbReference>
<keyword evidence="4 14" id="KW-1134">Transmembrane beta strand</keyword>
<keyword evidence="10 15" id="KW-0798">TonB box</keyword>
<keyword evidence="3 14" id="KW-0813">Transport</keyword>
<evidence type="ECO:0000256" key="9">
    <source>
        <dbReference type="ARBA" id="ARBA00023065"/>
    </source>
</evidence>
<evidence type="ECO:0000256" key="2">
    <source>
        <dbReference type="ARBA" id="ARBA00009810"/>
    </source>
</evidence>
<protein>
    <submittedName>
        <fullName evidence="19">TonB-dependent receptor</fullName>
    </submittedName>
</protein>
<evidence type="ECO:0000256" key="3">
    <source>
        <dbReference type="ARBA" id="ARBA00022448"/>
    </source>
</evidence>
<keyword evidence="7 16" id="KW-0732">Signal</keyword>
<evidence type="ECO:0000313" key="20">
    <source>
        <dbReference type="Proteomes" id="UP000285575"/>
    </source>
</evidence>
<keyword evidence="20" id="KW-1185">Reference proteome</keyword>
<dbReference type="PANTHER" id="PTHR32552">
    <property type="entry name" value="FERRICHROME IRON RECEPTOR-RELATED"/>
    <property type="match status" value="1"/>
</dbReference>
<evidence type="ECO:0000259" key="17">
    <source>
        <dbReference type="Pfam" id="PF00593"/>
    </source>
</evidence>
<evidence type="ECO:0000256" key="15">
    <source>
        <dbReference type="RuleBase" id="RU003357"/>
    </source>
</evidence>
<keyword evidence="5" id="KW-0410">Iron transport</keyword>
<keyword evidence="13 14" id="KW-0998">Cell outer membrane</keyword>
<keyword evidence="6 14" id="KW-0812">Transmembrane</keyword>
<dbReference type="Gene3D" id="2.170.130.10">
    <property type="entry name" value="TonB-dependent receptor, plug domain"/>
    <property type="match status" value="1"/>
</dbReference>
<dbReference type="Gene3D" id="2.40.170.20">
    <property type="entry name" value="TonB-dependent receptor, beta-barrel domain"/>
    <property type="match status" value="1"/>
</dbReference>
<dbReference type="InterPro" id="IPR012910">
    <property type="entry name" value="Plug_dom"/>
</dbReference>
<dbReference type="PROSITE" id="PS52016">
    <property type="entry name" value="TONB_DEPENDENT_REC_3"/>
    <property type="match status" value="1"/>
</dbReference>
<dbReference type="InterPro" id="IPR037066">
    <property type="entry name" value="Plug_dom_sf"/>
</dbReference>
<evidence type="ECO:0000256" key="4">
    <source>
        <dbReference type="ARBA" id="ARBA00022452"/>
    </source>
</evidence>